<evidence type="ECO:0000256" key="6">
    <source>
        <dbReference type="ARBA" id="ARBA00022729"/>
    </source>
</evidence>
<organism evidence="14 15">
    <name type="scientific">Cinchona calisaya</name>
    <dbReference type="NCBI Taxonomy" id="153742"/>
    <lineage>
        <taxon>Eukaryota</taxon>
        <taxon>Viridiplantae</taxon>
        <taxon>Streptophyta</taxon>
        <taxon>Embryophyta</taxon>
        <taxon>Tracheophyta</taxon>
        <taxon>Spermatophyta</taxon>
        <taxon>Magnoliopsida</taxon>
        <taxon>eudicotyledons</taxon>
        <taxon>Gunneridae</taxon>
        <taxon>Pentapetalae</taxon>
        <taxon>asterids</taxon>
        <taxon>lamiids</taxon>
        <taxon>Gentianales</taxon>
        <taxon>Rubiaceae</taxon>
        <taxon>Cinchonoideae</taxon>
        <taxon>Cinchoneae</taxon>
        <taxon>Cinchona</taxon>
    </lineage>
</organism>
<dbReference type="Gene3D" id="3.80.10.10">
    <property type="entry name" value="Ribonuclease Inhibitor"/>
    <property type="match status" value="2"/>
</dbReference>
<evidence type="ECO:0000256" key="11">
    <source>
        <dbReference type="SAM" id="MobiDB-lite"/>
    </source>
</evidence>
<feature type="compositionally biased region" description="Acidic residues" evidence="11">
    <location>
        <begin position="422"/>
        <end position="438"/>
    </location>
</feature>
<keyword evidence="5 12" id="KW-0812">Transmembrane</keyword>
<dbReference type="InterPro" id="IPR046959">
    <property type="entry name" value="PRK1-6/SRF4-like"/>
</dbReference>
<keyword evidence="6" id="KW-0732">Signal</keyword>
<dbReference type="AlphaFoldDB" id="A0ABD3A6F5"/>
<keyword evidence="4" id="KW-0433">Leucine-rich repeat</keyword>
<feature type="domain" description="Protein kinase" evidence="13">
    <location>
        <begin position="476"/>
        <end position="782"/>
    </location>
</feature>
<dbReference type="InterPro" id="IPR001611">
    <property type="entry name" value="Leu-rich_rpt"/>
</dbReference>
<dbReference type="Pfam" id="PF00069">
    <property type="entry name" value="Pkinase"/>
    <property type="match status" value="1"/>
</dbReference>
<dbReference type="Pfam" id="PF08263">
    <property type="entry name" value="LRRNT_2"/>
    <property type="match status" value="1"/>
</dbReference>
<dbReference type="GO" id="GO:0016020">
    <property type="term" value="C:membrane"/>
    <property type="evidence" value="ECO:0007669"/>
    <property type="project" value="UniProtKB-SubCell"/>
</dbReference>
<evidence type="ECO:0000256" key="10">
    <source>
        <dbReference type="ARBA" id="ARBA00023180"/>
    </source>
</evidence>
<feature type="region of interest" description="Disordered" evidence="11">
    <location>
        <begin position="417"/>
        <end position="441"/>
    </location>
</feature>
<evidence type="ECO:0000259" key="13">
    <source>
        <dbReference type="PROSITE" id="PS50011"/>
    </source>
</evidence>
<dbReference type="InterPro" id="IPR011009">
    <property type="entry name" value="Kinase-like_dom_sf"/>
</dbReference>
<evidence type="ECO:0000256" key="8">
    <source>
        <dbReference type="ARBA" id="ARBA00022989"/>
    </source>
</evidence>
<comment type="caution">
    <text evidence="14">The sequence shown here is derived from an EMBL/GenBank/DDBJ whole genome shotgun (WGS) entry which is preliminary data.</text>
</comment>
<keyword evidence="8 12" id="KW-1133">Transmembrane helix</keyword>
<feature type="transmembrane region" description="Helical" evidence="12">
    <location>
        <begin position="345"/>
        <end position="370"/>
    </location>
</feature>
<dbReference type="PANTHER" id="PTHR48007:SF47">
    <property type="entry name" value="PROTEIN KINASE DOMAIN-CONTAINING PROTEIN"/>
    <property type="match status" value="1"/>
</dbReference>
<dbReference type="InterPro" id="IPR013210">
    <property type="entry name" value="LRR_N_plant-typ"/>
</dbReference>
<proteinExistence type="inferred from homology"/>
<dbReference type="PRINTS" id="PR00019">
    <property type="entry name" value="LEURICHRPT"/>
</dbReference>
<evidence type="ECO:0000256" key="2">
    <source>
        <dbReference type="ARBA" id="ARBA00009592"/>
    </source>
</evidence>
<protein>
    <recommendedName>
        <fullName evidence="13">Protein kinase domain-containing protein</fullName>
    </recommendedName>
</protein>
<dbReference type="Pfam" id="PF00560">
    <property type="entry name" value="LRR_1"/>
    <property type="match status" value="1"/>
</dbReference>
<keyword evidence="9 12" id="KW-0472">Membrane</keyword>
<feature type="compositionally biased region" description="Low complexity" evidence="11">
    <location>
        <begin position="296"/>
        <end position="319"/>
    </location>
</feature>
<keyword evidence="7" id="KW-0677">Repeat</keyword>
<sequence>MSCSKRFDLHSWWRILALVFLLLGIQSSGLNVDGVLLLSLKYNILKDPLGVLQNWGYQNETPCSWYGVTCGAPGTPDAYRVTNLSLPNSQLLGSLPANLGMIPHLKSLDLSNNSINGSLPLYLFRASQLRILDFSNNLISGELPELVGGLQNLQILNLSDNALAGTLPENLTSLSNLTVISLKNNYFYGTLPSGFESVEFLDLSSNLVNGSLPTNFGGNNFRYLNLSYNRFSGEIPPEFADNFPSNATIDLSFNNFTGEIPDSNVFLNQDSKSFSGNSELCGVPLKNLCPIPSRIATQPNTSSAPTTSPPAIAAIPNTIDSNPSAISPGGASQTSSKQKGNGMRITTIVGIVVGDIAGIGILALVFIYVYQLKKRKSIKSSIKKEAESAKEFDWASSETSSEEYNWLRTWTCLRKQRHHEDGEETSDATNSESDEDHEDLQRVQENNPGNLQQEQKNGALVTVDGEKELELETLLKASAYILGATGSSIMYKAVLEDGTTLAVRRIGESGVERFRDFENQIRVIAKLVHPNLVKIRGFYWGADEKLIIYDFVPNGSLASARYRKSGSSPCHLPWELRLKIAKGVAGGLSYIHDKKHVHGNLKPSNVLLGADMEPKIGDFGLERIVTGENSSKAGGSSRIFGSKRSTASRDSFQDFALGPTPSPSPSALGISPYHAPESLRSIKPNPKWDVFAFGVVLLELLTGKIIVSDETGPGPGPVTGATTLDIEDKNKVLKMADVAIRADLEGKEEALLALLKVGYSCISPVPQKRPTMKEVLQALDRFPSSSSYYYGPN</sequence>
<dbReference type="SUPFAM" id="SSF52058">
    <property type="entry name" value="L domain-like"/>
    <property type="match status" value="1"/>
</dbReference>
<dbReference type="Gene3D" id="3.30.200.20">
    <property type="entry name" value="Phosphorylase Kinase, domain 1"/>
    <property type="match status" value="1"/>
</dbReference>
<dbReference type="Proteomes" id="UP001630127">
    <property type="component" value="Unassembled WGS sequence"/>
</dbReference>
<dbReference type="FunFam" id="3.80.10.10:FF:000275">
    <property type="entry name" value="Leucine-rich repeat receptor-like protein kinase"/>
    <property type="match status" value="1"/>
</dbReference>
<dbReference type="InterPro" id="IPR000719">
    <property type="entry name" value="Prot_kinase_dom"/>
</dbReference>
<evidence type="ECO:0000256" key="9">
    <source>
        <dbReference type="ARBA" id="ARBA00023136"/>
    </source>
</evidence>
<dbReference type="Gene3D" id="1.10.510.10">
    <property type="entry name" value="Transferase(Phosphotransferase) domain 1"/>
    <property type="match status" value="1"/>
</dbReference>
<comment type="similarity">
    <text evidence="2">Belongs to the RLP family.</text>
</comment>
<dbReference type="Pfam" id="PF13855">
    <property type="entry name" value="LRR_8"/>
    <property type="match status" value="1"/>
</dbReference>
<dbReference type="PROSITE" id="PS50011">
    <property type="entry name" value="PROTEIN_KINASE_DOM"/>
    <property type="match status" value="1"/>
</dbReference>
<dbReference type="PANTHER" id="PTHR48007">
    <property type="entry name" value="LEUCINE-RICH REPEAT RECEPTOR-LIKE PROTEIN KINASE PXC1"/>
    <property type="match status" value="1"/>
</dbReference>
<evidence type="ECO:0000313" key="14">
    <source>
        <dbReference type="EMBL" id="KAL3526819.1"/>
    </source>
</evidence>
<dbReference type="InterPro" id="IPR032675">
    <property type="entry name" value="LRR_dom_sf"/>
</dbReference>
<evidence type="ECO:0000313" key="15">
    <source>
        <dbReference type="Proteomes" id="UP001630127"/>
    </source>
</evidence>
<keyword evidence="15" id="KW-1185">Reference proteome</keyword>
<reference evidence="14 15" key="1">
    <citation type="submission" date="2024-11" db="EMBL/GenBank/DDBJ databases">
        <title>A near-complete genome assembly of Cinchona calisaya.</title>
        <authorList>
            <person name="Lian D.C."/>
            <person name="Zhao X.W."/>
            <person name="Wei L."/>
        </authorList>
    </citation>
    <scope>NUCLEOTIDE SEQUENCE [LARGE SCALE GENOMIC DNA]</scope>
    <source>
        <tissue evidence="14">Nenye</tissue>
    </source>
</reference>
<evidence type="ECO:0000256" key="5">
    <source>
        <dbReference type="ARBA" id="ARBA00022692"/>
    </source>
</evidence>
<evidence type="ECO:0000256" key="3">
    <source>
        <dbReference type="ARBA" id="ARBA00022553"/>
    </source>
</evidence>
<evidence type="ECO:0000256" key="7">
    <source>
        <dbReference type="ARBA" id="ARBA00022737"/>
    </source>
</evidence>
<evidence type="ECO:0000256" key="1">
    <source>
        <dbReference type="ARBA" id="ARBA00004479"/>
    </source>
</evidence>
<comment type="subcellular location">
    <subcellularLocation>
        <location evidence="1">Membrane</location>
        <topology evidence="1">Single-pass type I membrane protein</topology>
    </subcellularLocation>
</comment>
<dbReference type="FunFam" id="3.80.10.10:FF:000722">
    <property type="entry name" value="Leucine-rich repeat receptor-like protein kinase"/>
    <property type="match status" value="1"/>
</dbReference>
<keyword evidence="3" id="KW-0597">Phosphoprotein</keyword>
<evidence type="ECO:0000256" key="4">
    <source>
        <dbReference type="ARBA" id="ARBA00022614"/>
    </source>
</evidence>
<feature type="region of interest" description="Disordered" evidence="11">
    <location>
        <begin position="296"/>
        <end position="340"/>
    </location>
</feature>
<feature type="compositionally biased region" description="Polar residues" evidence="11">
    <location>
        <begin position="320"/>
        <end position="339"/>
    </location>
</feature>
<evidence type="ECO:0000256" key="12">
    <source>
        <dbReference type="SAM" id="Phobius"/>
    </source>
</evidence>
<gene>
    <name evidence="14" type="ORF">ACH5RR_011475</name>
</gene>
<dbReference type="SUPFAM" id="SSF56112">
    <property type="entry name" value="Protein kinase-like (PK-like)"/>
    <property type="match status" value="1"/>
</dbReference>
<name>A0ABD3A6F5_9GENT</name>
<accession>A0ABD3A6F5</accession>
<dbReference type="CDD" id="cd14066">
    <property type="entry name" value="STKc_IRAK"/>
    <property type="match status" value="1"/>
</dbReference>
<keyword evidence="10" id="KW-0325">Glycoprotein</keyword>
<dbReference type="EMBL" id="JBJUIK010000005">
    <property type="protein sequence ID" value="KAL3526819.1"/>
    <property type="molecule type" value="Genomic_DNA"/>
</dbReference>